<dbReference type="AlphaFoldDB" id="A0A2L0HEW2"/>
<gene>
    <name evidence="3" type="ORF">NXT3_PC00142</name>
</gene>
<dbReference type="InterPro" id="IPR003010">
    <property type="entry name" value="C-N_Hydrolase"/>
</dbReference>
<geneLocation type="plasmid" evidence="4">
    <name>psfrenxt3c</name>
</geneLocation>
<keyword evidence="3" id="KW-0614">Plasmid</keyword>
<dbReference type="Gene3D" id="3.60.110.10">
    <property type="entry name" value="Carbon-nitrogen hydrolase"/>
    <property type="match status" value="1"/>
</dbReference>
<dbReference type="PROSITE" id="PS50263">
    <property type="entry name" value="CN_HYDROLASE"/>
    <property type="match status" value="1"/>
</dbReference>
<name>A0A2L0HEW2_RHIFR</name>
<sequence>MKSIRIALLQLHPGETSGESFDIGAEACRRAQKLGADICLLPEIWSHGYRFFDPGSPESLETWRESSIAWDSDFVRGFCELAKELGVAIGFSFLEASDRGPRNTFALADMRGDIALKYAKVHTCLHGLERECAPGDDFCVAPLHTKSGPVSVGAMICYDREFPESARILALKGAEIVLVPNACHFDDHRLGQMKARAFENKIVLAMANYPSSAGHGNGRSIGISAVAFSNADARATDDNRQSQYRETLLVEGGPDEGIFTFDVDLEELRTYRKNAIWGGRHRRPDTYGILTESIVEAEADPLSLIN</sequence>
<dbReference type="CDD" id="cd07197">
    <property type="entry name" value="nitrilase"/>
    <property type="match status" value="1"/>
</dbReference>
<evidence type="ECO:0000313" key="4">
    <source>
        <dbReference type="Proteomes" id="UP000239340"/>
    </source>
</evidence>
<accession>A0A2L0HEW2</accession>
<protein>
    <submittedName>
        <fullName evidence="3">Nitrilase/cyanide hydratase protein</fullName>
    </submittedName>
</protein>
<proteinExistence type="predicted"/>
<dbReference type="PANTHER" id="PTHR43674">
    <property type="entry name" value="NITRILASE C965.09-RELATED"/>
    <property type="match status" value="1"/>
</dbReference>
<evidence type="ECO:0000259" key="2">
    <source>
        <dbReference type="PROSITE" id="PS50263"/>
    </source>
</evidence>
<dbReference type="InterPro" id="IPR036526">
    <property type="entry name" value="C-N_Hydrolase_sf"/>
</dbReference>
<dbReference type="EMBL" id="CP024310">
    <property type="protein sequence ID" value="AUX79319.1"/>
    <property type="molecule type" value="Genomic_DNA"/>
</dbReference>
<dbReference type="Pfam" id="PF00795">
    <property type="entry name" value="CN_hydrolase"/>
    <property type="match status" value="1"/>
</dbReference>
<dbReference type="GO" id="GO:0016811">
    <property type="term" value="F:hydrolase activity, acting on carbon-nitrogen (but not peptide) bonds, in linear amides"/>
    <property type="evidence" value="ECO:0007669"/>
    <property type="project" value="TreeGrafter"/>
</dbReference>
<evidence type="ECO:0000256" key="1">
    <source>
        <dbReference type="ARBA" id="ARBA00022801"/>
    </source>
</evidence>
<reference evidence="3 4" key="1">
    <citation type="submission" date="2017-10" db="EMBL/GenBank/DDBJ databases">
        <title>Analysis of the genome sequences of Rhizobium populations associated to common bean (phaseolus vulgaris).</title>
        <authorList>
            <person name="Bustos P."/>
            <person name="Santamaria R.I."/>
            <person name="Miranda-Sanchez F."/>
            <person name="Perez-Carrascal O."/>
            <person name="Juarez S."/>
            <person name="Lozano L."/>
            <person name="Martinez-Flores I."/>
            <person name="Vinuesa P."/>
            <person name="Martinez-Romero E."/>
            <person name="Cevallos M.A."/>
            <person name="Romero D."/>
            <person name="Davila G."/>
            <person name="Gonzalez V."/>
        </authorList>
    </citation>
    <scope>NUCLEOTIDE SEQUENCE [LARGE SCALE GENOMIC DNA]</scope>
    <source>
        <strain evidence="3 4">NXT3</strain>
        <plasmid evidence="4">Plasmid psfrenxt3c</plasmid>
    </source>
</reference>
<evidence type="ECO:0000313" key="3">
    <source>
        <dbReference type="EMBL" id="AUX79319.1"/>
    </source>
</evidence>
<dbReference type="InterPro" id="IPR050345">
    <property type="entry name" value="Aliph_Amidase/BUP"/>
</dbReference>
<organism evidence="3 4">
    <name type="scientific">Rhizobium fredii</name>
    <name type="common">Sinorhizobium fredii</name>
    <dbReference type="NCBI Taxonomy" id="380"/>
    <lineage>
        <taxon>Bacteria</taxon>
        <taxon>Pseudomonadati</taxon>
        <taxon>Pseudomonadota</taxon>
        <taxon>Alphaproteobacteria</taxon>
        <taxon>Hyphomicrobiales</taxon>
        <taxon>Rhizobiaceae</taxon>
        <taxon>Sinorhizobium/Ensifer group</taxon>
        <taxon>Sinorhizobium</taxon>
    </lineage>
</organism>
<dbReference type="PANTHER" id="PTHR43674:SF16">
    <property type="entry name" value="CARBON-NITROGEN FAMILY, PUTATIVE (AFU_ORTHOLOGUE AFUA_5G02350)-RELATED"/>
    <property type="match status" value="1"/>
</dbReference>
<dbReference type="SUPFAM" id="SSF56317">
    <property type="entry name" value="Carbon-nitrogen hydrolase"/>
    <property type="match status" value="1"/>
</dbReference>
<feature type="domain" description="CN hydrolase" evidence="2">
    <location>
        <begin position="4"/>
        <end position="265"/>
    </location>
</feature>
<keyword evidence="1" id="KW-0378">Hydrolase</keyword>
<dbReference type="Proteomes" id="UP000239340">
    <property type="component" value="Plasmid pSfreNXT3c"/>
</dbReference>